<accession>A0A7J6Y644</accession>
<sequence length="294" mass="32957">MRRPCRDSQYKRWVREWHLTVSCPVAPGRQQYDTFVVVEFRPLFSRGVACAGVEVTCCIHSRRKKSANPSSPSAGCRPAEWLWENIPVLLLLLLHEEYRHVFPPHPRKTFHDCDTSAAPPPSPVCHVYTCRMREAIHQKKRPLLHRCPVMATVTATRSSWNTCLKGERQRLPCDTDLVALAYERHRGRASLPSHRPASASPQFLAAHAAAPALFHPWKGGAKASSPTSQTPSCHSCTPLRAVSPFLRHPPLANRQSDVASSPAGSADPSHMPQCTAVRVLCSPCCRHHSIWRQW</sequence>
<protein>
    <submittedName>
        <fullName evidence="1">Uncharacterized protein</fullName>
    </submittedName>
</protein>
<dbReference type="Proteomes" id="UP000583944">
    <property type="component" value="Unassembled WGS sequence"/>
</dbReference>
<name>A0A7J6Y644_TRYCR</name>
<dbReference type="VEuPathDB" id="TriTrypDB:ECC02_004866"/>
<reference evidence="1 2" key="1">
    <citation type="journal article" date="2019" name="Genome Biol. Evol.">
        <title>Nanopore Sequencing Significantly Improves Genome Assembly of the Protozoan Parasite Trypanosoma cruzi.</title>
        <authorList>
            <person name="Diaz-Viraque F."/>
            <person name="Pita S."/>
            <person name="Greif G."/>
            <person name="de Souza R.C.M."/>
            <person name="Iraola G."/>
            <person name="Robello C."/>
        </authorList>
    </citation>
    <scope>NUCLEOTIDE SEQUENCE [LARGE SCALE GENOMIC DNA]</scope>
    <source>
        <strain evidence="1 2">Berenice</strain>
    </source>
</reference>
<gene>
    <name evidence="1" type="ORF">ECC02_004866</name>
</gene>
<comment type="caution">
    <text evidence="1">The sequence shown here is derived from an EMBL/GenBank/DDBJ whole genome shotgun (WGS) entry which is preliminary data.</text>
</comment>
<evidence type="ECO:0000313" key="2">
    <source>
        <dbReference type="Proteomes" id="UP000583944"/>
    </source>
</evidence>
<dbReference type="AlphaFoldDB" id="A0A7J6Y644"/>
<proteinExistence type="predicted"/>
<organism evidence="1 2">
    <name type="scientific">Trypanosoma cruzi</name>
    <dbReference type="NCBI Taxonomy" id="5693"/>
    <lineage>
        <taxon>Eukaryota</taxon>
        <taxon>Discoba</taxon>
        <taxon>Euglenozoa</taxon>
        <taxon>Kinetoplastea</taxon>
        <taxon>Metakinetoplastina</taxon>
        <taxon>Trypanosomatida</taxon>
        <taxon>Trypanosomatidae</taxon>
        <taxon>Trypanosoma</taxon>
        <taxon>Schizotrypanum</taxon>
    </lineage>
</organism>
<evidence type="ECO:0000313" key="1">
    <source>
        <dbReference type="EMBL" id="KAF5222112.1"/>
    </source>
</evidence>
<dbReference type="EMBL" id="JABDHM010000030">
    <property type="protein sequence ID" value="KAF5222112.1"/>
    <property type="molecule type" value="Genomic_DNA"/>
</dbReference>